<dbReference type="Pfam" id="PF16124">
    <property type="entry name" value="RecQ_Zn_bind"/>
    <property type="match status" value="1"/>
</dbReference>
<name>A0A3S5B2K6_9PLAT</name>
<evidence type="ECO:0000313" key="9">
    <source>
        <dbReference type="EMBL" id="VEL34725.1"/>
    </source>
</evidence>
<evidence type="ECO:0000259" key="8">
    <source>
        <dbReference type="PROSITE" id="PS51194"/>
    </source>
</evidence>
<proteinExistence type="inferred from homology"/>
<dbReference type="GO" id="GO:0005694">
    <property type="term" value="C:chromosome"/>
    <property type="evidence" value="ECO:0007669"/>
    <property type="project" value="TreeGrafter"/>
</dbReference>
<evidence type="ECO:0000256" key="6">
    <source>
        <dbReference type="ARBA" id="ARBA00044566"/>
    </source>
</evidence>
<dbReference type="PROSITE" id="PS51194">
    <property type="entry name" value="HELICASE_CTER"/>
    <property type="match status" value="1"/>
</dbReference>
<dbReference type="Gene3D" id="1.10.10.10">
    <property type="entry name" value="Winged helix-like DNA-binding domain superfamily/Winged helix DNA-binding domain"/>
    <property type="match status" value="1"/>
</dbReference>
<dbReference type="InterPro" id="IPR032284">
    <property type="entry name" value="RecQ_Zn-bd"/>
</dbReference>
<dbReference type="EC" id="5.6.2.4" evidence="5"/>
<evidence type="ECO:0000256" key="7">
    <source>
        <dbReference type="SAM" id="SignalP"/>
    </source>
</evidence>
<keyword evidence="2" id="KW-0238">DNA-binding</keyword>
<dbReference type="InterPro" id="IPR027417">
    <property type="entry name" value="P-loop_NTPase"/>
</dbReference>
<dbReference type="AlphaFoldDB" id="A0A3S5B2K6"/>
<keyword evidence="7" id="KW-0732">Signal</keyword>
<reference evidence="9" key="1">
    <citation type="submission" date="2018-11" db="EMBL/GenBank/DDBJ databases">
        <authorList>
            <consortium name="Pathogen Informatics"/>
        </authorList>
    </citation>
    <scope>NUCLEOTIDE SEQUENCE</scope>
</reference>
<dbReference type="OrthoDB" id="10261556at2759"/>
<dbReference type="SUPFAM" id="SSF52540">
    <property type="entry name" value="P-loop containing nucleoside triphosphate hydrolases"/>
    <property type="match status" value="1"/>
</dbReference>
<dbReference type="Gene3D" id="3.40.50.300">
    <property type="entry name" value="P-loop containing nucleotide triphosphate hydrolases"/>
    <property type="match status" value="1"/>
</dbReference>
<dbReference type="PANTHER" id="PTHR13710:SF105">
    <property type="entry name" value="ATP-DEPENDENT DNA HELICASE Q1"/>
    <property type="match status" value="1"/>
</dbReference>
<accession>A0A3S5B2K6</accession>
<dbReference type="GO" id="GO:0000724">
    <property type="term" value="P:double-strand break repair via homologous recombination"/>
    <property type="evidence" value="ECO:0007669"/>
    <property type="project" value="TreeGrafter"/>
</dbReference>
<gene>
    <name evidence="9" type="ORF">PXEA_LOCUS28165</name>
</gene>
<comment type="caution">
    <text evidence="9">The sequence shown here is derived from an EMBL/GenBank/DDBJ whole genome shotgun (WGS) entry which is preliminary data.</text>
</comment>
<evidence type="ECO:0000256" key="5">
    <source>
        <dbReference type="ARBA" id="ARBA00034808"/>
    </source>
</evidence>
<dbReference type="GO" id="GO:0003677">
    <property type="term" value="F:DNA binding"/>
    <property type="evidence" value="ECO:0007669"/>
    <property type="project" value="UniProtKB-KW"/>
</dbReference>
<dbReference type="PANTHER" id="PTHR13710">
    <property type="entry name" value="DNA HELICASE RECQ FAMILY MEMBER"/>
    <property type="match status" value="1"/>
</dbReference>
<evidence type="ECO:0000256" key="2">
    <source>
        <dbReference type="ARBA" id="ARBA00023125"/>
    </source>
</evidence>
<dbReference type="InterPro" id="IPR036388">
    <property type="entry name" value="WH-like_DNA-bd_sf"/>
</dbReference>
<evidence type="ECO:0000256" key="3">
    <source>
        <dbReference type="ARBA" id="ARBA00023235"/>
    </source>
</evidence>
<keyword evidence="10" id="KW-1185">Reference proteome</keyword>
<dbReference type="InterPro" id="IPR001650">
    <property type="entry name" value="Helicase_C-like"/>
</dbReference>
<evidence type="ECO:0000256" key="4">
    <source>
        <dbReference type="ARBA" id="ARBA00034617"/>
    </source>
</evidence>
<feature type="domain" description="Helicase C-terminal" evidence="8">
    <location>
        <begin position="1"/>
        <end position="103"/>
    </location>
</feature>
<feature type="chain" id="PRO_5018686117" description="DNA 3'-5' helicase" evidence="7">
    <location>
        <begin position="20"/>
        <end position="286"/>
    </location>
</feature>
<dbReference type="GO" id="GO:0009378">
    <property type="term" value="F:four-way junction helicase activity"/>
    <property type="evidence" value="ECO:0007669"/>
    <property type="project" value="TreeGrafter"/>
</dbReference>
<feature type="signal peptide" evidence="7">
    <location>
        <begin position="1"/>
        <end position="19"/>
    </location>
</feature>
<dbReference type="GO" id="GO:0005737">
    <property type="term" value="C:cytoplasm"/>
    <property type="evidence" value="ECO:0007669"/>
    <property type="project" value="TreeGrafter"/>
</dbReference>
<comment type="catalytic activity">
    <reaction evidence="4">
        <text>Couples ATP hydrolysis with the unwinding of duplex DNA by translocating in the 3'-5' direction.</text>
        <dbReference type="EC" id="5.6.2.4"/>
    </reaction>
</comment>
<dbReference type="GO" id="GO:0043138">
    <property type="term" value="F:3'-5' DNA helicase activity"/>
    <property type="evidence" value="ECO:0007669"/>
    <property type="project" value="UniProtKB-EC"/>
</dbReference>
<dbReference type="Proteomes" id="UP000784294">
    <property type="component" value="Unassembled WGS sequence"/>
</dbReference>
<comment type="similarity">
    <text evidence="1">Belongs to the helicase family. RecQ subfamily.</text>
</comment>
<evidence type="ECO:0000313" key="10">
    <source>
        <dbReference type="Proteomes" id="UP000784294"/>
    </source>
</evidence>
<keyword evidence="3" id="KW-0413">Isomerase</keyword>
<evidence type="ECO:0000256" key="1">
    <source>
        <dbReference type="ARBA" id="ARBA00005446"/>
    </source>
</evidence>
<protein>
    <recommendedName>
        <fullName evidence="5">DNA 3'-5' helicase</fullName>
        <ecNumber evidence="5">5.6.2.4</ecNumber>
    </recommendedName>
    <alternativeName>
        <fullName evidence="6">DNA 3'-5' helicase Q1</fullName>
    </alternativeName>
</protein>
<dbReference type="EMBL" id="CAAALY010248263">
    <property type="protein sequence ID" value="VEL34725.1"/>
    <property type="molecule type" value="Genomic_DNA"/>
</dbReference>
<organism evidence="9 10">
    <name type="scientific">Protopolystoma xenopodis</name>
    <dbReference type="NCBI Taxonomy" id="117903"/>
    <lineage>
        <taxon>Eukaryota</taxon>
        <taxon>Metazoa</taxon>
        <taxon>Spiralia</taxon>
        <taxon>Lophotrochozoa</taxon>
        <taxon>Platyhelminthes</taxon>
        <taxon>Monogenea</taxon>
        <taxon>Polyopisthocotylea</taxon>
        <taxon>Polystomatidea</taxon>
        <taxon>Polystomatidae</taxon>
        <taxon>Protopolystoma</taxon>
    </lineage>
</organism>
<dbReference type="Pfam" id="PF00271">
    <property type="entry name" value="Helicase_C"/>
    <property type="match status" value="1"/>
</dbReference>
<sequence length="286" mass="32582">MNFIMFTHVQVIVATVAFGMGIDKPDVRFVWHFAASRSLEHYYQESGRAGRDGLPAVCIIQWRFADLFRLASLVFAEATGLTKLLEIASFCLATVNCRRKLIAASLGDASWTEKDCDEQPCDSCLRSRGLENGQLLQINVSSLLEKVYQILAEEATNKRRLTGQKIVDKLRTSKSVQTDLEQQIGYSMMRDEYTHFLEQFICWALIRQQLAIEFHFTPYSTICYIVSDKKVATDLMMSYWHQGKIINTGRKRSLKPMPNEIEICSKPAQCARTENPEMAIELSDEG</sequence>